<dbReference type="EMBL" id="MDER01000029">
    <property type="protein sequence ID" value="ODP29728.1"/>
    <property type="molecule type" value="Genomic_DNA"/>
</dbReference>
<dbReference type="AlphaFoldDB" id="A0A1E3L7K2"/>
<organism evidence="1 2">
    <name type="scientific">Paenibacillus nuruki</name>
    <dbReference type="NCBI Taxonomy" id="1886670"/>
    <lineage>
        <taxon>Bacteria</taxon>
        <taxon>Bacillati</taxon>
        <taxon>Bacillota</taxon>
        <taxon>Bacilli</taxon>
        <taxon>Bacillales</taxon>
        <taxon>Paenibacillaceae</taxon>
        <taxon>Paenibacillus</taxon>
    </lineage>
</organism>
<gene>
    <name evidence="1" type="ORF">PTI45_00882</name>
</gene>
<accession>A0A1E3L7K2</accession>
<sequence>MNILSDCLSQLTEHLRGDSSVKGLLITGSVAYGYSSPHSDMNIMIIVSDQEFEDRFQSGSLHYDGAECKVGRSLQNIDGKYISMAYLEKVARCGSEPARFAFLGAIVVFSDIPELRDVLNTITEYPMSLKQNNIHRFYAQFEAWYGECKQALKRDDTYLLHQAVMNMALFGGRMVLAHNEMLYPGHKWMMRVLDSVREKPERLREQIQSLMSEPKEAVIEQFYRHITEFRNWGIGEMKWADYVIRDSELHWMQGSLPVAEL</sequence>
<evidence type="ECO:0008006" key="3">
    <source>
        <dbReference type="Google" id="ProtNLM"/>
    </source>
</evidence>
<keyword evidence="2" id="KW-1185">Reference proteome</keyword>
<protein>
    <recommendedName>
        <fullName evidence="3">Polymerase nucleotidyl transferase domain-containing protein</fullName>
    </recommendedName>
</protein>
<dbReference type="RefSeq" id="WP_069326334.1">
    <property type="nucleotide sequence ID" value="NZ_MDER01000029.1"/>
</dbReference>
<proteinExistence type="predicted"/>
<dbReference type="SUPFAM" id="SSF81301">
    <property type="entry name" value="Nucleotidyltransferase"/>
    <property type="match status" value="1"/>
</dbReference>
<dbReference type="STRING" id="1886670.PTI45_00882"/>
<name>A0A1E3L7K2_9BACL</name>
<reference evidence="1 2" key="1">
    <citation type="submission" date="2016-08" db="EMBL/GenBank/DDBJ databases">
        <title>Genome sequencing of Paenibacillus sp. TI45-13ar, isolated from Korean traditional nuruk.</title>
        <authorList>
            <person name="Kim S.-J."/>
        </authorList>
    </citation>
    <scope>NUCLEOTIDE SEQUENCE [LARGE SCALE GENOMIC DNA]</scope>
    <source>
        <strain evidence="1 2">TI45-13ar</strain>
    </source>
</reference>
<dbReference type="Proteomes" id="UP000094578">
    <property type="component" value="Unassembled WGS sequence"/>
</dbReference>
<evidence type="ECO:0000313" key="2">
    <source>
        <dbReference type="Proteomes" id="UP000094578"/>
    </source>
</evidence>
<comment type="caution">
    <text evidence="1">The sequence shown here is derived from an EMBL/GenBank/DDBJ whole genome shotgun (WGS) entry which is preliminary data.</text>
</comment>
<evidence type="ECO:0000313" key="1">
    <source>
        <dbReference type="EMBL" id="ODP29728.1"/>
    </source>
</evidence>
<dbReference type="InterPro" id="IPR043519">
    <property type="entry name" value="NT_sf"/>
</dbReference>
<dbReference type="Gene3D" id="3.30.460.10">
    <property type="entry name" value="Beta Polymerase, domain 2"/>
    <property type="match status" value="1"/>
</dbReference>